<dbReference type="PANTHER" id="PTHR10015:SF298">
    <property type="entry name" value="HEAT STRESS TRANSCRIPTION FACTOR A-9"/>
    <property type="match status" value="1"/>
</dbReference>
<dbReference type="InterPro" id="IPR036388">
    <property type="entry name" value="WH-like_DNA-bd_sf"/>
</dbReference>
<proteinExistence type="inferred from homology"/>
<dbReference type="Proteomes" id="UP000694864">
    <property type="component" value="Chromosome 11"/>
</dbReference>
<dbReference type="PROSITE" id="PS00434">
    <property type="entry name" value="HSF_DOMAIN"/>
    <property type="match status" value="1"/>
</dbReference>
<dbReference type="PANTHER" id="PTHR10015">
    <property type="entry name" value="HEAT SHOCK TRANSCRIPTION FACTOR"/>
    <property type="match status" value="1"/>
</dbReference>
<dbReference type="SMART" id="SM00415">
    <property type="entry name" value="HSF"/>
    <property type="match status" value="1"/>
</dbReference>
<name>A0ABM0ULN6_CAMSA</name>
<evidence type="ECO:0000256" key="2">
    <source>
        <dbReference type="ARBA" id="ARBA00023016"/>
    </source>
</evidence>
<organism evidence="9 10">
    <name type="scientific">Camelina sativa</name>
    <name type="common">False flax</name>
    <name type="synonym">Myagrum sativum</name>
    <dbReference type="NCBI Taxonomy" id="90675"/>
    <lineage>
        <taxon>Eukaryota</taxon>
        <taxon>Viridiplantae</taxon>
        <taxon>Streptophyta</taxon>
        <taxon>Embryophyta</taxon>
        <taxon>Tracheophyta</taxon>
        <taxon>Spermatophyta</taxon>
        <taxon>Magnoliopsida</taxon>
        <taxon>eudicotyledons</taxon>
        <taxon>Gunneridae</taxon>
        <taxon>Pentapetalae</taxon>
        <taxon>rosids</taxon>
        <taxon>malvids</taxon>
        <taxon>Brassicales</taxon>
        <taxon>Brassicaceae</taxon>
        <taxon>Camelineae</taxon>
        <taxon>Camelina</taxon>
    </lineage>
</organism>
<comment type="similarity">
    <text evidence="5">Belongs to the HSF family.</text>
</comment>
<reference evidence="10" key="2">
    <citation type="submission" date="2025-08" db="UniProtKB">
        <authorList>
            <consortium name="RefSeq"/>
        </authorList>
    </citation>
    <scope>IDENTIFICATION</scope>
    <source>
        <tissue evidence="10">Leaf</tissue>
    </source>
</reference>
<evidence type="ECO:0000256" key="4">
    <source>
        <dbReference type="ARBA" id="ARBA00023242"/>
    </source>
</evidence>
<protein>
    <submittedName>
        <fullName evidence="10">Heat stress transcription factor A-9-like</fullName>
    </submittedName>
</protein>
<accession>A0ABM0ULN6</accession>
<evidence type="ECO:0000313" key="10">
    <source>
        <dbReference type="RefSeq" id="XP_010442980.1"/>
    </source>
</evidence>
<dbReference type="RefSeq" id="XP_010442980.1">
    <property type="nucleotide sequence ID" value="XM_010444678.2"/>
</dbReference>
<keyword evidence="4" id="KW-0539">Nucleus</keyword>
<sequence length="351" mass="39661">MTAIPNVGDIESSASLGQETATETVTVKGGQTGSGGGSSDDDVVSPTKEEADAVNLTDSSSPVSFSKLHEIGLITPFLRKTFEIVNDKVTDPVVSWNPTRKSFIIWDSYEFSENLLPKYFKHKNFSSFVRQLNTYGFKKVDSDRWEFANEGFQGGKKHLLKNIKRRRSKSKCNKEASTTGLKKAETEAESLKEDQNCPIRLEVLKLKQQQEESQDQMVTVQEKIHGVETEQRHMLSFCAKLAKDQRFVERLVRKRKMKQQRELEVTEFVKKLKLLDDQETQNNLVDVESQLIIREFMAMAATTQPDHESDISMNNNQSGSTRCQLNTEDLLVDVGSMGGKKIDVDVNGRIE</sequence>
<dbReference type="GeneID" id="104725927"/>
<comment type="subcellular location">
    <subcellularLocation>
        <location evidence="1">Nucleus</location>
    </subcellularLocation>
</comment>
<dbReference type="InterPro" id="IPR000232">
    <property type="entry name" value="HSF_DNA-bd"/>
</dbReference>
<dbReference type="Pfam" id="PF00447">
    <property type="entry name" value="HSF_DNA-bind"/>
    <property type="match status" value="1"/>
</dbReference>
<dbReference type="Gene3D" id="1.10.10.10">
    <property type="entry name" value="Winged helix-like DNA-binding domain superfamily/Winged helix DNA-binding domain"/>
    <property type="match status" value="1"/>
</dbReference>
<feature type="region of interest" description="Disordered" evidence="7">
    <location>
        <begin position="1"/>
        <end position="49"/>
    </location>
</feature>
<reference evidence="9" key="1">
    <citation type="journal article" date="2014" name="Nat. Commun.">
        <title>The emerging biofuel crop Camelina sativa retains a highly undifferentiated hexaploid genome structure.</title>
        <authorList>
            <person name="Kagale S."/>
            <person name="Koh C."/>
            <person name="Nixon J."/>
            <person name="Bollina V."/>
            <person name="Clarke W.E."/>
            <person name="Tuteja R."/>
            <person name="Spillane C."/>
            <person name="Robinson S.J."/>
            <person name="Links M.G."/>
            <person name="Clarke C."/>
            <person name="Higgins E.E."/>
            <person name="Huebert T."/>
            <person name="Sharpe A.G."/>
            <person name="Parkin I.A."/>
        </authorList>
    </citation>
    <scope>NUCLEOTIDE SEQUENCE [LARGE SCALE GENOMIC DNA]</scope>
    <source>
        <strain evidence="9">cv. DH55</strain>
    </source>
</reference>
<evidence type="ECO:0000256" key="6">
    <source>
        <dbReference type="SAM" id="Coils"/>
    </source>
</evidence>
<feature type="domain" description="HSF-type DNA-binding" evidence="8">
    <location>
        <begin position="116"/>
        <end position="140"/>
    </location>
</feature>
<evidence type="ECO:0000256" key="7">
    <source>
        <dbReference type="SAM" id="MobiDB-lite"/>
    </source>
</evidence>
<evidence type="ECO:0000256" key="1">
    <source>
        <dbReference type="ARBA" id="ARBA00004123"/>
    </source>
</evidence>
<keyword evidence="9" id="KW-1185">Reference proteome</keyword>
<feature type="compositionally biased region" description="Polar residues" evidence="7">
    <location>
        <begin position="12"/>
        <end position="23"/>
    </location>
</feature>
<feature type="coiled-coil region" evidence="6">
    <location>
        <begin position="174"/>
        <end position="223"/>
    </location>
</feature>
<dbReference type="PRINTS" id="PR00056">
    <property type="entry name" value="HSFDOMAIN"/>
</dbReference>
<evidence type="ECO:0000256" key="3">
    <source>
        <dbReference type="ARBA" id="ARBA00023125"/>
    </source>
</evidence>
<evidence type="ECO:0000256" key="5">
    <source>
        <dbReference type="RuleBase" id="RU004020"/>
    </source>
</evidence>
<dbReference type="SUPFAM" id="SSF46785">
    <property type="entry name" value="Winged helix' DNA-binding domain"/>
    <property type="match status" value="1"/>
</dbReference>
<evidence type="ECO:0000259" key="8">
    <source>
        <dbReference type="PROSITE" id="PS00434"/>
    </source>
</evidence>
<evidence type="ECO:0000313" key="9">
    <source>
        <dbReference type="Proteomes" id="UP000694864"/>
    </source>
</evidence>
<gene>
    <name evidence="10" type="primary">LOC104725927</name>
</gene>
<keyword evidence="6" id="KW-0175">Coiled coil</keyword>
<keyword evidence="3" id="KW-0238">DNA-binding</keyword>
<dbReference type="InterPro" id="IPR036390">
    <property type="entry name" value="WH_DNA-bd_sf"/>
</dbReference>
<keyword evidence="2" id="KW-0346">Stress response</keyword>